<comment type="subcellular location">
    <subcellularLocation>
        <location evidence="1 7">Cell inner membrane</location>
        <topology evidence="1 7">Multi-pass membrane protein</topology>
    </subcellularLocation>
</comment>
<dbReference type="InterPro" id="IPR004681">
    <property type="entry name" value="TRAP_DctM"/>
</dbReference>
<keyword evidence="5 7" id="KW-1133">Transmembrane helix</keyword>
<comment type="caution">
    <text evidence="7">Lacks conserved residue(s) required for the propagation of feature annotation.</text>
</comment>
<proteinExistence type="inferred from homology"/>
<keyword evidence="3 7" id="KW-0997">Cell inner membrane</keyword>
<feature type="transmembrane region" description="Helical" evidence="7">
    <location>
        <begin position="412"/>
        <end position="433"/>
    </location>
</feature>
<dbReference type="NCBIfam" id="TIGR00786">
    <property type="entry name" value="dctM"/>
    <property type="match status" value="1"/>
</dbReference>
<feature type="transmembrane region" description="Helical" evidence="7">
    <location>
        <begin position="175"/>
        <end position="193"/>
    </location>
</feature>
<dbReference type="Pfam" id="PF06808">
    <property type="entry name" value="DctM"/>
    <property type="match status" value="1"/>
</dbReference>
<feature type="transmembrane region" description="Helical" evidence="7">
    <location>
        <begin position="368"/>
        <end position="392"/>
    </location>
</feature>
<evidence type="ECO:0000313" key="10">
    <source>
        <dbReference type="Proteomes" id="UP001161409"/>
    </source>
</evidence>
<keyword evidence="6 7" id="KW-0472">Membrane</keyword>
<evidence type="ECO:0000256" key="1">
    <source>
        <dbReference type="ARBA" id="ARBA00004429"/>
    </source>
</evidence>
<feature type="transmembrane region" description="Helical" evidence="7">
    <location>
        <begin position="254"/>
        <end position="277"/>
    </location>
</feature>
<evidence type="ECO:0000256" key="5">
    <source>
        <dbReference type="ARBA" id="ARBA00022989"/>
    </source>
</evidence>
<dbReference type="RefSeq" id="WP_169559852.1">
    <property type="nucleotide sequence ID" value="NZ_BSNF01000001.1"/>
</dbReference>
<feature type="transmembrane region" description="Helical" evidence="7">
    <location>
        <begin position="289"/>
        <end position="308"/>
    </location>
</feature>
<dbReference type="InterPro" id="IPR010656">
    <property type="entry name" value="DctM"/>
</dbReference>
<feature type="domain" description="TRAP C4-dicarboxylate transport system permease DctM subunit" evidence="8">
    <location>
        <begin position="13"/>
        <end position="429"/>
    </location>
</feature>
<feature type="transmembrane region" description="Helical" evidence="7">
    <location>
        <begin position="7"/>
        <end position="39"/>
    </location>
</feature>
<gene>
    <name evidence="9" type="ORF">GCM10007924_11120</name>
</gene>
<keyword evidence="4 7" id="KW-0812">Transmembrane</keyword>
<feature type="transmembrane region" description="Helical" evidence="7">
    <location>
        <begin position="227"/>
        <end position="248"/>
    </location>
</feature>
<comment type="caution">
    <text evidence="9">The sequence shown here is derived from an EMBL/GenBank/DDBJ whole genome shotgun (WGS) entry which is preliminary data.</text>
</comment>
<evidence type="ECO:0000256" key="4">
    <source>
        <dbReference type="ARBA" id="ARBA00022692"/>
    </source>
</evidence>
<evidence type="ECO:0000256" key="2">
    <source>
        <dbReference type="ARBA" id="ARBA00022475"/>
    </source>
</evidence>
<evidence type="ECO:0000256" key="3">
    <source>
        <dbReference type="ARBA" id="ARBA00022519"/>
    </source>
</evidence>
<reference evidence="9" key="1">
    <citation type="journal article" date="2014" name="Int. J. Syst. Evol. Microbiol.">
        <title>Complete genome of a new Firmicutes species belonging to the dominant human colonic microbiota ('Ruminococcus bicirculans') reveals two chromosomes and a selective capacity to utilize plant glucans.</title>
        <authorList>
            <consortium name="NISC Comparative Sequencing Program"/>
            <person name="Wegmann U."/>
            <person name="Louis P."/>
            <person name="Goesmann A."/>
            <person name="Henrissat B."/>
            <person name="Duncan S.H."/>
            <person name="Flint H.J."/>
        </authorList>
    </citation>
    <scope>NUCLEOTIDE SEQUENCE</scope>
    <source>
        <strain evidence="9">NBRC 103408</strain>
    </source>
</reference>
<dbReference type="PIRSF" id="PIRSF006066">
    <property type="entry name" value="HI0050"/>
    <property type="match status" value="1"/>
</dbReference>
<organism evidence="9 10">
    <name type="scientific">Sneathiella chinensis</name>
    <dbReference type="NCBI Taxonomy" id="349750"/>
    <lineage>
        <taxon>Bacteria</taxon>
        <taxon>Pseudomonadati</taxon>
        <taxon>Pseudomonadota</taxon>
        <taxon>Alphaproteobacteria</taxon>
        <taxon>Sneathiellales</taxon>
        <taxon>Sneathiellaceae</taxon>
        <taxon>Sneathiella</taxon>
    </lineage>
</organism>
<feature type="transmembrane region" description="Helical" evidence="7">
    <location>
        <begin position="328"/>
        <end position="361"/>
    </location>
</feature>
<keyword evidence="2" id="KW-1003">Cell membrane</keyword>
<dbReference type="Proteomes" id="UP001161409">
    <property type="component" value="Unassembled WGS sequence"/>
</dbReference>
<name>A0ABQ5U5Y0_9PROT</name>
<evidence type="ECO:0000256" key="6">
    <source>
        <dbReference type="ARBA" id="ARBA00023136"/>
    </source>
</evidence>
<dbReference type="PANTHER" id="PTHR33362">
    <property type="entry name" value="SIALIC ACID TRAP TRANSPORTER PERMEASE PROTEIN SIAT-RELATED"/>
    <property type="match status" value="1"/>
</dbReference>
<dbReference type="PANTHER" id="PTHR33362:SF5">
    <property type="entry name" value="C4-DICARBOXYLATE TRAP TRANSPORTER LARGE PERMEASE PROTEIN DCTM"/>
    <property type="match status" value="1"/>
</dbReference>
<evidence type="ECO:0000313" key="9">
    <source>
        <dbReference type="EMBL" id="GLQ05891.1"/>
    </source>
</evidence>
<comment type="function">
    <text evidence="7">Part of the tripartite ATP-independent periplasmic (TRAP) transport system.</text>
</comment>
<protein>
    <recommendedName>
        <fullName evidence="7">TRAP transporter large permease protein</fullName>
    </recommendedName>
</protein>
<evidence type="ECO:0000259" key="8">
    <source>
        <dbReference type="Pfam" id="PF06808"/>
    </source>
</evidence>
<comment type="similarity">
    <text evidence="7">Belongs to the TRAP transporter large permease family.</text>
</comment>
<evidence type="ECO:0000256" key="7">
    <source>
        <dbReference type="RuleBase" id="RU369079"/>
    </source>
</evidence>
<dbReference type="EMBL" id="BSNF01000001">
    <property type="protein sequence ID" value="GLQ05891.1"/>
    <property type="molecule type" value="Genomic_DNA"/>
</dbReference>
<feature type="transmembrane region" description="Helical" evidence="7">
    <location>
        <begin position="143"/>
        <end position="169"/>
    </location>
</feature>
<accession>A0ABQ5U5Y0</accession>
<keyword evidence="10" id="KW-1185">Reference proteome</keyword>
<reference evidence="9" key="2">
    <citation type="submission" date="2023-01" db="EMBL/GenBank/DDBJ databases">
        <title>Draft genome sequence of Sneathiella chinensis strain NBRC 103408.</title>
        <authorList>
            <person name="Sun Q."/>
            <person name="Mori K."/>
        </authorList>
    </citation>
    <scope>NUCLEOTIDE SEQUENCE</scope>
    <source>
        <strain evidence="9">NBRC 103408</strain>
    </source>
</reference>
<comment type="subunit">
    <text evidence="7">The complex comprises the extracytoplasmic solute receptor protein and the two transmembrane proteins.</text>
</comment>
<keyword evidence="7" id="KW-0813">Transport</keyword>
<sequence length="442" mass="46276">MTELATGLIVLFLIFFYLGLGVWVFIGLISVSLTVQFFILDMSPDTIGAIATKIMVRSASSWELAAIPMFIWMGDIIFRTDISRRLFDGLAPIVNIIPGRLLHANIVGCTVFAAVSGSSTATAVTVGKISLEELSARGYDRSLAVGSLAGAGSLGLLIPPSIVMIVYGILAEVSIISLFAAGVLPGLMIAALYSGYISLRAKTGDGIVPQVAEGGGGNIPRVRLADLVNLLPVALLIVVVLGSIYSGLATPSEAAAIGVLAALVIAFVTGQLSLDLLTQSVMSSVKMSAMVVSLVVAAALLSTTMGYLHLPQNVATMISGMELSPYALIALLAAFYVLLGLFLEGISITVMSLPITLPLIVQAGFDPLWFGVFLILMVELATITPPVGFNLFVLQGLTNMSISQIARASMPFFLLLCVGVVLLTLFPEIALWLPETIRGGGG</sequence>